<evidence type="ECO:0000259" key="2">
    <source>
        <dbReference type="SMART" id="SM00834"/>
    </source>
</evidence>
<dbReference type="InterPro" id="IPR013429">
    <property type="entry name" value="Regulatory_FmdB_Zinc_ribbon"/>
</dbReference>
<proteinExistence type="predicted"/>
<dbReference type="SMART" id="SM00834">
    <property type="entry name" value="CxxC_CXXC_SSSS"/>
    <property type="match status" value="1"/>
</dbReference>
<protein>
    <recommendedName>
        <fullName evidence="2">Putative regulatory protein FmdB zinc ribbon domain-containing protein</fullName>
    </recommendedName>
</protein>
<gene>
    <name evidence="3" type="ORF">BU251_02940</name>
</gene>
<name>A0A410P3Q2_VELA1</name>
<evidence type="ECO:0000313" key="4">
    <source>
        <dbReference type="Proteomes" id="UP000287243"/>
    </source>
</evidence>
<dbReference type="EMBL" id="CP019384">
    <property type="protein sequence ID" value="QAT16763.1"/>
    <property type="molecule type" value="Genomic_DNA"/>
</dbReference>
<dbReference type="PANTHER" id="PTHR34404:SF2">
    <property type="entry name" value="CONSERVED SERINE RICH PROTEIN"/>
    <property type="match status" value="1"/>
</dbReference>
<keyword evidence="4" id="KW-1185">Reference proteome</keyword>
<organism evidence="3 4">
    <name type="scientific">Velamenicoccus archaeovorus</name>
    <dbReference type="NCBI Taxonomy" id="1930593"/>
    <lineage>
        <taxon>Bacteria</taxon>
        <taxon>Pseudomonadati</taxon>
        <taxon>Candidatus Omnitrophota</taxon>
        <taxon>Candidatus Velamenicoccus</taxon>
    </lineage>
</organism>
<dbReference type="Proteomes" id="UP000287243">
    <property type="component" value="Chromosome"/>
</dbReference>
<accession>A0A410P3Q2</accession>
<dbReference type="Pfam" id="PF09723">
    <property type="entry name" value="Zn_ribbon_8"/>
    <property type="match status" value="1"/>
</dbReference>
<dbReference type="RefSeq" id="WP_128699400.1">
    <property type="nucleotide sequence ID" value="NZ_CP019384.1"/>
</dbReference>
<sequence>MPTYEYECKACGHRFEKSHSITAEAIKVCPKCHKRKVVRLISSGSGIIFKGSGFYATDYRKGAPASCPSAGSKSSCSSCPGSAK</sequence>
<evidence type="ECO:0000256" key="1">
    <source>
        <dbReference type="SAM" id="MobiDB-lite"/>
    </source>
</evidence>
<evidence type="ECO:0000313" key="3">
    <source>
        <dbReference type="EMBL" id="QAT16763.1"/>
    </source>
</evidence>
<dbReference type="AlphaFoldDB" id="A0A410P3Q2"/>
<dbReference type="NCBIfam" id="TIGR02605">
    <property type="entry name" value="CxxC_CxxC_SSSS"/>
    <property type="match status" value="1"/>
</dbReference>
<feature type="domain" description="Putative regulatory protein FmdB zinc ribbon" evidence="2">
    <location>
        <begin position="1"/>
        <end position="42"/>
    </location>
</feature>
<feature type="region of interest" description="Disordered" evidence="1">
    <location>
        <begin position="65"/>
        <end position="84"/>
    </location>
</feature>
<reference evidence="3 4" key="1">
    <citation type="submission" date="2017-01" db="EMBL/GenBank/DDBJ databases">
        <title>First insights into the biology of 'candidatus Vampirococcus archaeovorus'.</title>
        <authorList>
            <person name="Kizina J."/>
            <person name="Jordan S."/>
            <person name="Stueber K."/>
            <person name="Reinhardt R."/>
            <person name="Harder J."/>
        </authorList>
    </citation>
    <scope>NUCLEOTIDE SEQUENCE [LARGE SCALE GENOMIC DNA]</scope>
    <source>
        <strain evidence="3 4">LiM</strain>
    </source>
</reference>
<dbReference type="PANTHER" id="PTHR34404">
    <property type="entry name" value="REGULATORY PROTEIN, FMDB FAMILY"/>
    <property type="match status" value="1"/>
</dbReference>
<dbReference type="OrthoDB" id="9813321at2"/>
<dbReference type="KEGG" id="vai:BU251_02940"/>